<dbReference type="GO" id="GO:0003677">
    <property type="term" value="F:DNA binding"/>
    <property type="evidence" value="ECO:0000318"/>
    <property type="project" value="GO_Central"/>
</dbReference>
<dbReference type="SMART" id="SM00320">
    <property type="entry name" value="WD40"/>
    <property type="match status" value="4"/>
</dbReference>
<feature type="compositionally biased region" description="Polar residues" evidence="6">
    <location>
        <begin position="15"/>
        <end position="38"/>
    </location>
</feature>
<name>F7B4Q5_CIOIN</name>
<dbReference type="Ensembl" id="ENSCINT00000005006.3">
    <property type="protein sequence ID" value="ENSCINP00000005006.3"/>
    <property type="gene ID" value="ENSCING00000002469.3"/>
</dbReference>
<feature type="compositionally biased region" description="Basic residues" evidence="6">
    <location>
        <begin position="1"/>
        <end position="11"/>
    </location>
</feature>
<dbReference type="OMA" id="SCRIENT"/>
<evidence type="ECO:0000256" key="6">
    <source>
        <dbReference type="SAM" id="MobiDB-lite"/>
    </source>
</evidence>
<reference evidence="7" key="2">
    <citation type="journal article" date="2008" name="Genome Biol.">
        <title>Improved genome assembly and evidence-based global gene model set for the chordate Ciona intestinalis: new insight into intron and operon populations.</title>
        <authorList>
            <person name="Satou Y."/>
            <person name="Mineta K."/>
            <person name="Ogasawara M."/>
            <person name="Sasakura Y."/>
            <person name="Shoguchi E."/>
            <person name="Ueno K."/>
            <person name="Yamada L."/>
            <person name="Matsumoto J."/>
            <person name="Wasserscheid J."/>
            <person name="Dewar K."/>
            <person name="Wiley G.B."/>
            <person name="Macmil S.L."/>
            <person name="Roe B.A."/>
            <person name="Zeller R.W."/>
            <person name="Hastings K.E."/>
            <person name="Lemaire P."/>
            <person name="Lindquist E."/>
            <person name="Endo T."/>
            <person name="Hotta K."/>
            <person name="Inaba K."/>
        </authorList>
    </citation>
    <scope>NUCLEOTIDE SEQUENCE [LARGE SCALE GENOMIC DNA]</scope>
    <source>
        <strain evidence="7">wild type</strain>
    </source>
</reference>
<evidence type="ECO:0000256" key="4">
    <source>
        <dbReference type="ARBA" id="ARBA00022574"/>
    </source>
</evidence>
<dbReference type="InParanoid" id="F7B4Q5"/>
<dbReference type="SUPFAM" id="SSF50978">
    <property type="entry name" value="WD40 repeat-like"/>
    <property type="match status" value="1"/>
</dbReference>
<keyword evidence="8" id="KW-1185">Reference proteome</keyword>
<dbReference type="FunFam" id="2.130.10.10:FF:000180">
    <property type="entry name" value="WD repeat-containing protein 76"/>
    <property type="match status" value="1"/>
</dbReference>
<reference evidence="7" key="4">
    <citation type="submission" date="2025-09" db="UniProtKB">
        <authorList>
            <consortium name="Ensembl"/>
        </authorList>
    </citation>
    <scope>IDENTIFICATION</scope>
</reference>
<sequence length="561" mass="63237">MSEVRHSKRLLAKSNKVNVSPQKKQQTKVAKAPKTQTTTKRKNKSSDAKENIRKTPENIVDSSQTDDSSDIDSEDEDFYQKIQNQRRKLEQEKLKIIQDLNLHQAALDLQSSLKSNSGARRKTEKREAGVPVRKSRRLQNIKPEDKDKEGWSASTEVSEPKAQRVTDQEHKIDPVVKETTTKKNSDPEETNNNKESSKYTELIEIFKSELKLKFPDENLPVDSFTKKLESNTSSQCVVEKVVQSRIYAIDIYPSHSDIIMAAGGREGDVGIWNLDTSYKGDDKASIFSFFPHSSPVKCLRFAPDAPHKLYSCSYDGMFRCTDLTSETVSKAIHDDETYPPMYFDFIGKTSQSFILAKYGGDVMLCDTRESEDKFKTYGTGMRSLRGVSVHPVDSHYFAVSGNDKTLGSALIFDMRKLLRKASHPVVTLHGHKKAANSAIFSPITGNKLVTCCYDDRLRVYNTSVIGESASKPCVSIHHNNHTGRWLAPFQPAWHPTRDDIFVMGSMHKPRQVEIFDSDLQLQCVLNDTEVMKSVCSLNRIHPSRDVVVGGNSSGRVFIFGQ</sequence>
<feature type="compositionally biased region" description="Basic and acidic residues" evidence="6">
    <location>
        <begin position="44"/>
        <end position="56"/>
    </location>
</feature>
<dbReference type="PANTHER" id="PTHR14773:SF0">
    <property type="entry name" value="WD REPEAT-CONTAINING PROTEIN 76"/>
    <property type="match status" value="1"/>
</dbReference>
<reference evidence="7" key="3">
    <citation type="submission" date="2025-08" db="UniProtKB">
        <authorList>
            <consortium name="Ensembl"/>
        </authorList>
    </citation>
    <scope>IDENTIFICATION</scope>
</reference>
<dbReference type="PANTHER" id="PTHR14773">
    <property type="entry name" value="WD REPEAT-CONTAINING PROTEIN 76"/>
    <property type="match status" value="1"/>
</dbReference>
<feature type="compositionally biased region" description="Acidic residues" evidence="6">
    <location>
        <begin position="67"/>
        <end position="76"/>
    </location>
</feature>
<dbReference type="HOGENOM" id="CLU_017019_0_0_1"/>
<keyword evidence="4" id="KW-0853">WD repeat</keyword>
<dbReference type="InterPro" id="IPR015943">
    <property type="entry name" value="WD40/YVTN_repeat-like_dom_sf"/>
</dbReference>
<protein>
    <recommendedName>
        <fullName evidence="3">WD repeat-containing protein 76</fullName>
    </recommendedName>
</protein>
<dbReference type="InterPro" id="IPR001680">
    <property type="entry name" value="WD40_rpt"/>
</dbReference>
<evidence type="ECO:0000313" key="7">
    <source>
        <dbReference type="Ensembl" id="ENSCINP00000005006.3"/>
    </source>
</evidence>
<dbReference type="EMBL" id="EAAA01002955">
    <property type="status" value="NOT_ANNOTATED_CDS"/>
    <property type="molecule type" value="Genomic_DNA"/>
</dbReference>
<dbReference type="InterPro" id="IPR036322">
    <property type="entry name" value="WD40_repeat_dom_sf"/>
</dbReference>
<feature type="region of interest" description="Disordered" evidence="6">
    <location>
        <begin position="113"/>
        <end position="196"/>
    </location>
</feature>
<keyword evidence="5" id="KW-0677">Repeat</keyword>
<dbReference type="FunCoup" id="F7B4Q5">
    <property type="interactions" value="105"/>
</dbReference>
<dbReference type="GO" id="GO:0005634">
    <property type="term" value="C:nucleus"/>
    <property type="evidence" value="ECO:0000318"/>
    <property type="project" value="GO_Central"/>
</dbReference>
<comment type="function">
    <text evidence="1">Specifically binds 5-hydroxymethylcytosine (5hmC), suggesting that it acts as a specific reader of 5hmC.</text>
</comment>
<evidence type="ECO:0000256" key="2">
    <source>
        <dbReference type="ARBA" id="ARBA00005434"/>
    </source>
</evidence>
<accession>F7B4Q5</accession>
<dbReference type="GO" id="GO:2000001">
    <property type="term" value="P:regulation of DNA damage checkpoint"/>
    <property type="evidence" value="ECO:0000318"/>
    <property type="project" value="GO_Central"/>
</dbReference>
<reference evidence="8" key="1">
    <citation type="journal article" date="2002" name="Science">
        <title>The draft genome of Ciona intestinalis: insights into chordate and vertebrate origins.</title>
        <authorList>
            <person name="Dehal P."/>
            <person name="Satou Y."/>
            <person name="Campbell R.K."/>
            <person name="Chapman J."/>
            <person name="Degnan B."/>
            <person name="De Tomaso A."/>
            <person name="Davidson B."/>
            <person name="Di Gregorio A."/>
            <person name="Gelpke M."/>
            <person name="Goodstein D.M."/>
            <person name="Harafuji N."/>
            <person name="Hastings K.E."/>
            <person name="Ho I."/>
            <person name="Hotta K."/>
            <person name="Huang W."/>
            <person name="Kawashima T."/>
            <person name="Lemaire P."/>
            <person name="Martinez D."/>
            <person name="Meinertzhagen I.A."/>
            <person name="Necula S."/>
            <person name="Nonaka M."/>
            <person name="Putnam N."/>
            <person name="Rash S."/>
            <person name="Saiga H."/>
            <person name="Satake M."/>
            <person name="Terry A."/>
            <person name="Yamada L."/>
            <person name="Wang H.G."/>
            <person name="Awazu S."/>
            <person name="Azumi K."/>
            <person name="Boore J."/>
            <person name="Branno M."/>
            <person name="Chin-Bow S."/>
            <person name="DeSantis R."/>
            <person name="Doyle S."/>
            <person name="Francino P."/>
            <person name="Keys D.N."/>
            <person name="Haga S."/>
            <person name="Hayashi H."/>
            <person name="Hino K."/>
            <person name="Imai K.S."/>
            <person name="Inaba K."/>
            <person name="Kano S."/>
            <person name="Kobayashi K."/>
            <person name="Kobayashi M."/>
            <person name="Lee B.I."/>
            <person name="Makabe K.W."/>
            <person name="Manohar C."/>
            <person name="Matassi G."/>
            <person name="Medina M."/>
            <person name="Mochizuki Y."/>
            <person name="Mount S."/>
            <person name="Morishita T."/>
            <person name="Miura S."/>
            <person name="Nakayama A."/>
            <person name="Nishizaka S."/>
            <person name="Nomoto H."/>
            <person name="Ohta F."/>
            <person name="Oishi K."/>
            <person name="Rigoutsos I."/>
            <person name="Sano M."/>
            <person name="Sasaki A."/>
            <person name="Sasakura Y."/>
            <person name="Shoguchi E."/>
            <person name="Shin-i T."/>
            <person name="Spagnuolo A."/>
            <person name="Stainier D."/>
            <person name="Suzuki M.M."/>
            <person name="Tassy O."/>
            <person name="Takatori N."/>
            <person name="Tokuoka M."/>
            <person name="Yagi K."/>
            <person name="Yoshizaki F."/>
            <person name="Wada S."/>
            <person name="Zhang C."/>
            <person name="Hyatt P.D."/>
            <person name="Larimer F."/>
            <person name="Detter C."/>
            <person name="Doggett N."/>
            <person name="Glavina T."/>
            <person name="Hawkins T."/>
            <person name="Richardson P."/>
            <person name="Lucas S."/>
            <person name="Kohara Y."/>
            <person name="Levine M."/>
            <person name="Satoh N."/>
            <person name="Rokhsar D.S."/>
        </authorList>
    </citation>
    <scope>NUCLEOTIDE SEQUENCE [LARGE SCALE GENOMIC DNA]</scope>
</reference>
<comment type="similarity">
    <text evidence="2">Belongs to the WD repeat DDB2/WDR76 family.</text>
</comment>
<evidence type="ECO:0000313" key="8">
    <source>
        <dbReference type="Proteomes" id="UP000008144"/>
    </source>
</evidence>
<dbReference type="STRING" id="7719.ENSCINP00000005006"/>
<feature type="region of interest" description="Disordered" evidence="6">
    <location>
        <begin position="1"/>
        <end position="76"/>
    </location>
</feature>
<feature type="compositionally biased region" description="Basic and acidic residues" evidence="6">
    <location>
        <begin position="158"/>
        <end position="196"/>
    </location>
</feature>
<dbReference type="AlphaFoldDB" id="F7B4Q5"/>
<proteinExistence type="inferred from homology"/>
<dbReference type="Gene3D" id="2.130.10.10">
    <property type="entry name" value="YVTN repeat-like/Quinoprotein amine dehydrogenase"/>
    <property type="match status" value="1"/>
</dbReference>
<evidence type="ECO:0000256" key="5">
    <source>
        <dbReference type="ARBA" id="ARBA00022737"/>
    </source>
</evidence>
<evidence type="ECO:0000256" key="3">
    <source>
        <dbReference type="ARBA" id="ARBA00021234"/>
    </source>
</evidence>
<organism evidence="7 8">
    <name type="scientific">Ciona intestinalis</name>
    <name type="common">Transparent sea squirt</name>
    <name type="synonym">Ascidia intestinalis</name>
    <dbReference type="NCBI Taxonomy" id="7719"/>
    <lineage>
        <taxon>Eukaryota</taxon>
        <taxon>Metazoa</taxon>
        <taxon>Chordata</taxon>
        <taxon>Tunicata</taxon>
        <taxon>Ascidiacea</taxon>
        <taxon>Phlebobranchia</taxon>
        <taxon>Cionidae</taxon>
        <taxon>Ciona</taxon>
    </lineage>
</organism>
<evidence type="ECO:0000256" key="1">
    <source>
        <dbReference type="ARBA" id="ARBA00002530"/>
    </source>
</evidence>
<dbReference type="Pfam" id="PF00400">
    <property type="entry name" value="WD40"/>
    <property type="match status" value="2"/>
</dbReference>
<dbReference type="Proteomes" id="UP000008144">
    <property type="component" value="Chromosome 9"/>
</dbReference>
<dbReference type="GeneTree" id="ENSGT00510000048144"/>
<dbReference type="InterPro" id="IPR050853">
    <property type="entry name" value="WD_repeat_DNA-damage-binding"/>
</dbReference>